<gene>
    <name evidence="2" type="ORF">Y1Q_0013027</name>
</gene>
<protein>
    <submittedName>
        <fullName evidence="2">Uncharacterized protein</fullName>
    </submittedName>
</protein>
<evidence type="ECO:0000313" key="3">
    <source>
        <dbReference type="Proteomes" id="UP000050525"/>
    </source>
</evidence>
<keyword evidence="3" id="KW-1185">Reference proteome</keyword>
<keyword evidence="1" id="KW-0732">Signal</keyword>
<reference evidence="2 3" key="1">
    <citation type="journal article" date="2012" name="Genome Biol.">
        <title>Sequencing three crocodilian genomes to illuminate the evolution of archosaurs and amniotes.</title>
        <authorList>
            <person name="St John J.A."/>
            <person name="Braun E.L."/>
            <person name="Isberg S.R."/>
            <person name="Miles L.G."/>
            <person name="Chong A.Y."/>
            <person name="Gongora J."/>
            <person name="Dalzell P."/>
            <person name="Moran C."/>
            <person name="Bed'hom B."/>
            <person name="Abzhanov A."/>
            <person name="Burgess S.C."/>
            <person name="Cooksey A.M."/>
            <person name="Castoe T.A."/>
            <person name="Crawford N.G."/>
            <person name="Densmore L.D."/>
            <person name="Drew J.C."/>
            <person name="Edwards S.V."/>
            <person name="Faircloth B.C."/>
            <person name="Fujita M.K."/>
            <person name="Greenwold M.J."/>
            <person name="Hoffmann F.G."/>
            <person name="Howard J.M."/>
            <person name="Iguchi T."/>
            <person name="Janes D.E."/>
            <person name="Khan S.Y."/>
            <person name="Kohno S."/>
            <person name="de Koning A.J."/>
            <person name="Lance S.L."/>
            <person name="McCarthy F.M."/>
            <person name="McCormack J.E."/>
            <person name="Merchant M.E."/>
            <person name="Peterson D.G."/>
            <person name="Pollock D.D."/>
            <person name="Pourmand N."/>
            <person name="Raney B.J."/>
            <person name="Roessler K.A."/>
            <person name="Sanford J.R."/>
            <person name="Sawyer R.H."/>
            <person name="Schmidt C.J."/>
            <person name="Triplett E.W."/>
            <person name="Tuberville T.D."/>
            <person name="Venegas-Anaya M."/>
            <person name="Howard J.T."/>
            <person name="Jarvis E.D."/>
            <person name="Guillette L.J.Jr."/>
            <person name="Glenn T.C."/>
            <person name="Green R.E."/>
            <person name="Ray D.A."/>
        </authorList>
    </citation>
    <scope>NUCLEOTIDE SEQUENCE [LARGE SCALE GENOMIC DNA]</scope>
    <source>
        <strain evidence="2">KSC_2009_1</strain>
    </source>
</reference>
<evidence type="ECO:0000313" key="2">
    <source>
        <dbReference type="EMBL" id="KYO27830.1"/>
    </source>
</evidence>
<proteinExistence type="predicted"/>
<accession>A0A151MTJ0</accession>
<feature type="chain" id="PRO_5007585445" evidence="1">
    <location>
        <begin position="21"/>
        <end position="87"/>
    </location>
</feature>
<dbReference type="Proteomes" id="UP000050525">
    <property type="component" value="Unassembled WGS sequence"/>
</dbReference>
<feature type="signal peptide" evidence="1">
    <location>
        <begin position="1"/>
        <end position="20"/>
    </location>
</feature>
<organism evidence="2 3">
    <name type="scientific">Alligator mississippiensis</name>
    <name type="common">American alligator</name>
    <dbReference type="NCBI Taxonomy" id="8496"/>
    <lineage>
        <taxon>Eukaryota</taxon>
        <taxon>Metazoa</taxon>
        <taxon>Chordata</taxon>
        <taxon>Craniata</taxon>
        <taxon>Vertebrata</taxon>
        <taxon>Euteleostomi</taxon>
        <taxon>Archelosauria</taxon>
        <taxon>Archosauria</taxon>
        <taxon>Crocodylia</taxon>
        <taxon>Alligatoridae</taxon>
        <taxon>Alligatorinae</taxon>
        <taxon>Alligator</taxon>
    </lineage>
</organism>
<comment type="caution">
    <text evidence="2">The sequence shown here is derived from an EMBL/GenBank/DDBJ whole genome shotgun (WGS) entry which is preliminary data.</text>
</comment>
<evidence type="ECO:0000256" key="1">
    <source>
        <dbReference type="SAM" id="SignalP"/>
    </source>
</evidence>
<dbReference type="EMBL" id="AKHW03005078">
    <property type="protein sequence ID" value="KYO27830.1"/>
    <property type="molecule type" value="Genomic_DNA"/>
</dbReference>
<sequence length="87" mass="9423">MGNGKLISLFIITLFPGVPGQDTTTCLTYEPLEQAQLKMVMSSAPGPLQACRNWKVFESVVTCIPGLSRIVWKAPVCTTTWPGVPTV</sequence>
<dbReference type="AlphaFoldDB" id="A0A151MTJ0"/>
<name>A0A151MTJ0_ALLMI</name>